<evidence type="ECO:0000256" key="1">
    <source>
        <dbReference type="SAM" id="Phobius"/>
    </source>
</evidence>
<reference evidence="2 3" key="1">
    <citation type="submission" date="2020-08" db="EMBL/GenBank/DDBJ databases">
        <title>Novel species isolated from subtropical streams in China.</title>
        <authorList>
            <person name="Lu H."/>
        </authorList>
    </citation>
    <scope>NUCLEOTIDE SEQUENCE [LARGE SCALE GENOMIC DNA]</scope>
    <source>
        <strain evidence="2 3">CY18W</strain>
    </source>
</reference>
<evidence type="ECO:0000313" key="3">
    <source>
        <dbReference type="Proteomes" id="UP000650424"/>
    </source>
</evidence>
<dbReference type="RefSeq" id="WP_186948641.1">
    <property type="nucleotide sequence ID" value="NZ_JACOGF010000009.1"/>
</dbReference>
<proteinExistence type="predicted"/>
<keyword evidence="1" id="KW-1133">Transmembrane helix</keyword>
<feature type="transmembrane region" description="Helical" evidence="1">
    <location>
        <begin position="346"/>
        <end position="367"/>
    </location>
</feature>
<feature type="transmembrane region" description="Helical" evidence="1">
    <location>
        <begin position="480"/>
        <end position="499"/>
    </location>
</feature>
<feature type="transmembrane region" description="Helical" evidence="1">
    <location>
        <begin position="426"/>
        <end position="443"/>
    </location>
</feature>
<evidence type="ECO:0000313" key="2">
    <source>
        <dbReference type="EMBL" id="MBC3919385.1"/>
    </source>
</evidence>
<name>A0ABR6ZU31_9BURK</name>
<accession>A0ABR6ZU31</accession>
<dbReference type="EMBL" id="JACOGF010000009">
    <property type="protein sequence ID" value="MBC3919385.1"/>
    <property type="molecule type" value="Genomic_DNA"/>
</dbReference>
<sequence>MKTSTLRSFLQVHTWVGLIAGLGLFIAFYAGSITVFTEQLHAWEQTETRHAPIESLQQGQALIDAVLAAHPTASERFHLNLPTPHEPRLVLEWDEKRKDGTSLEHHFSLSADGKLQEKNQISELSHFIYRLHYTAGLPASWGLYVLGIVCVLYGLALVSGVVIYAPVMLKSLFALRQGRNLKLFWQDAHNAIGMLSLPFHIIFAWSGAVLAIGTLMLAPFQFLVFDGKLLDIINEDLSLVAPVKASGKSAALISFDDAVARVQAAAPQINIAHMYYHHAGDSNARIEAYGENQQRTLNTMAGVAVDGSTGKILRVQQPENFSIGTGFLRALQTLHFGNYGHVALQWLYFILGLAGAFLFYSGNLLWVEARRKRHQIAQPRNTKWMAQLTLGVCLGCIAGISAVFVTNKFMQLSPQAGDPALWEERSYYAVFFICMIWAFLRAPARAGHELLLLCAALTAAIPVINYAASGEHLLQNLWHGQWVIFSVDTVALIAAYLYWRMAKATLRRGQQGDPNSVWALPQKQTQVQHAEASVTASTAAPKA</sequence>
<dbReference type="PANTHER" id="PTHR34219">
    <property type="entry name" value="IRON-REGULATED INNER MEMBRANE PROTEIN-RELATED"/>
    <property type="match status" value="1"/>
</dbReference>
<keyword evidence="1" id="KW-0472">Membrane</keyword>
<dbReference type="Pfam" id="PF03929">
    <property type="entry name" value="PepSY_TM"/>
    <property type="match status" value="1"/>
</dbReference>
<gene>
    <name evidence="2" type="ORF">H8L32_17980</name>
</gene>
<comment type="caution">
    <text evidence="2">The sequence shown here is derived from an EMBL/GenBank/DDBJ whole genome shotgun (WGS) entry which is preliminary data.</text>
</comment>
<feature type="transmembrane region" description="Helical" evidence="1">
    <location>
        <begin position="190"/>
        <end position="218"/>
    </location>
</feature>
<feature type="transmembrane region" description="Helical" evidence="1">
    <location>
        <begin position="141"/>
        <end position="169"/>
    </location>
</feature>
<feature type="transmembrane region" description="Helical" evidence="1">
    <location>
        <begin position="12"/>
        <end position="31"/>
    </location>
</feature>
<organism evidence="2 3">
    <name type="scientific">Undibacterium hunanense</name>
    <dbReference type="NCBI Taxonomy" id="2762292"/>
    <lineage>
        <taxon>Bacteria</taxon>
        <taxon>Pseudomonadati</taxon>
        <taxon>Pseudomonadota</taxon>
        <taxon>Betaproteobacteria</taxon>
        <taxon>Burkholderiales</taxon>
        <taxon>Oxalobacteraceae</taxon>
        <taxon>Undibacterium</taxon>
    </lineage>
</organism>
<dbReference type="PANTHER" id="PTHR34219:SF9">
    <property type="entry name" value="IRON-REGULATED INNER MEMBRANE PROTEIN"/>
    <property type="match status" value="1"/>
</dbReference>
<keyword evidence="1" id="KW-0812">Transmembrane</keyword>
<protein>
    <submittedName>
        <fullName evidence="2">PepSY domain-containing protein</fullName>
    </submittedName>
</protein>
<dbReference type="Proteomes" id="UP000650424">
    <property type="component" value="Unassembled WGS sequence"/>
</dbReference>
<feature type="transmembrane region" description="Helical" evidence="1">
    <location>
        <begin position="388"/>
        <end position="406"/>
    </location>
</feature>
<keyword evidence="3" id="KW-1185">Reference proteome</keyword>
<dbReference type="InterPro" id="IPR005625">
    <property type="entry name" value="PepSY-ass_TM"/>
</dbReference>
<feature type="transmembrane region" description="Helical" evidence="1">
    <location>
        <begin position="450"/>
        <end position="468"/>
    </location>
</feature>